<protein>
    <submittedName>
        <fullName evidence="3">Uncharacterized protein</fullName>
    </submittedName>
</protein>
<evidence type="ECO:0000313" key="2">
    <source>
        <dbReference type="EMBL" id="BBY77382.1"/>
    </source>
</evidence>
<dbReference type="Proteomes" id="UP000466554">
    <property type="component" value="Chromosome"/>
</dbReference>
<keyword evidence="1" id="KW-0812">Transmembrane</keyword>
<dbReference type="EMBL" id="AP022598">
    <property type="protein sequence ID" value="BBY77382.1"/>
    <property type="molecule type" value="Genomic_DNA"/>
</dbReference>
<dbReference type="RefSeq" id="WP_133057224.1">
    <property type="nucleotide sequence ID" value="NZ_AP022598.1"/>
</dbReference>
<reference evidence="2" key="3">
    <citation type="submission" date="2020-02" db="EMBL/GenBank/DDBJ databases">
        <authorList>
            <person name="Matsumoto Y."/>
            <person name="Motooka D."/>
            <person name="Nakamura S."/>
        </authorList>
    </citation>
    <scope>NUCLEOTIDE SEQUENCE</scope>
    <source>
        <strain evidence="2">JCM 6367</strain>
    </source>
</reference>
<accession>A0A375YM02</accession>
<proteinExistence type="predicted"/>
<dbReference type="Proteomes" id="UP000252008">
    <property type="component" value="Unassembled WGS sequence"/>
</dbReference>
<name>A0A375YM02_MYCPF</name>
<reference evidence="2 5" key="2">
    <citation type="journal article" date="2019" name="Emerg. Microbes Infect.">
        <title>Comprehensive subspecies identification of 175 nontuberculous mycobacteria species based on 7547 genomic profiles.</title>
        <authorList>
            <person name="Matsumoto Y."/>
            <person name="Kinjo T."/>
            <person name="Motooka D."/>
            <person name="Nabeya D."/>
            <person name="Jung N."/>
            <person name="Uechi K."/>
            <person name="Horii T."/>
            <person name="Iida T."/>
            <person name="Fujita J."/>
            <person name="Nakamura S."/>
        </authorList>
    </citation>
    <scope>NUCLEOTIDE SEQUENCE [LARGE SCALE GENOMIC DNA]</scope>
    <source>
        <strain evidence="2 5">JCM 6367</strain>
    </source>
</reference>
<evidence type="ECO:0000313" key="4">
    <source>
        <dbReference type="Proteomes" id="UP000252008"/>
    </source>
</evidence>
<reference evidence="3 4" key="1">
    <citation type="submission" date="2018-05" db="EMBL/GenBank/DDBJ databases">
        <authorList>
            <consortium name="IHU Genomes"/>
        </authorList>
    </citation>
    <scope>NUCLEOTIDE SEQUENCE [LARGE SCALE GENOMIC DNA]</scope>
    <source>
        <strain evidence="3 4">P7335</strain>
    </source>
</reference>
<evidence type="ECO:0000313" key="5">
    <source>
        <dbReference type="Proteomes" id="UP000466554"/>
    </source>
</evidence>
<keyword evidence="4" id="KW-1185">Reference proteome</keyword>
<evidence type="ECO:0000256" key="1">
    <source>
        <dbReference type="SAM" id="Phobius"/>
    </source>
</evidence>
<keyword evidence="1" id="KW-1133">Transmembrane helix</keyword>
<gene>
    <name evidence="3" type="ORF">MPP7335_03869</name>
    <name evidence="2" type="ORF">MPRF_42810</name>
</gene>
<feature type="transmembrane region" description="Helical" evidence="1">
    <location>
        <begin position="34"/>
        <end position="52"/>
    </location>
</feature>
<dbReference type="EMBL" id="UEGS01000001">
    <property type="protein sequence ID" value="SRX82111.1"/>
    <property type="molecule type" value="Genomic_DNA"/>
</dbReference>
<keyword evidence="1" id="KW-0472">Membrane</keyword>
<sequence>MSEGLPCDYLWVDWLVNWWHGLFWTQAWGNAAEWFGAIGTGGAFIAAVVFFIHERRTANRGQASLVFVRKVKGAYVEITNRSDKSIFDVRTVVDPMSMMTALTIGEVNQTPAMGVGGSNTYKYPSHEYYLLMRRLLKEKARRFSANSPNQGDVEIPAGEKHEIFVPELMFNLDEAYVLFLDAYGRSWAVNSRTRKIIGAGQYRPKSERFKERFSSRWWIAKNEVHYIWDNYMDHRSGKPGPPE</sequence>
<dbReference type="AlphaFoldDB" id="A0A375YM02"/>
<evidence type="ECO:0000313" key="3">
    <source>
        <dbReference type="EMBL" id="SRX82111.1"/>
    </source>
</evidence>
<organism evidence="3 4">
    <name type="scientific">Mycolicibacterium parafortuitum</name>
    <name type="common">Mycobacterium parafortuitum</name>
    <dbReference type="NCBI Taxonomy" id="39692"/>
    <lineage>
        <taxon>Bacteria</taxon>
        <taxon>Bacillati</taxon>
        <taxon>Actinomycetota</taxon>
        <taxon>Actinomycetes</taxon>
        <taxon>Mycobacteriales</taxon>
        <taxon>Mycobacteriaceae</taxon>
        <taxon>Mycolicibacterium</taxon>
    </lineage>
</organism>